<protein>
    <submittedName>
        <fullName evidence="1">TOMM leader peptide-binding protein</fullName>
    </submittedName>
</protein>
<evidence type="ECO:0000313" key="1">
    <source>
        <dbReference type="EMBL" id="MEE2057592.1"/>
    </source>
</evidence>
<comment type="caution">
    <text evidence="1">The sequence shown here is derived from an EMBL/GenBank/DDBJ whole genome shotgun (WGS) entry which is preliminary data.</text>
</comment>
<dbReference type="NCBIfam" id="TIGR03882">
    <property type="entry name" value="cyclo_dehyd_2"/>
    <property type="match status" value="1"/>
</dbReference>
<dbReference type="EMBL" id="JAUTXY010000003">
    <property type="protein sequence ID" value="MEE2057592.1"/>
    <property type="molecule type" value="Genomic_DNA"/>
</dbReference>
<dbReference type="Proteomes" id="UP001336020">
    <property type="component" value="Unassembled WGS sequence"/>
</dbReference>
<accession>A0ABU7L8D2</accession>
<reference evidence="1 2" key="1">
    <citation type="submission" date="2023-07" db="EMBL/GenBank/DDBJ databases">
        <authorList>
            <person name="Girao M."/>
            <person name="Carvalho M.F."/>
        </authorList>
    </citation>
    <scope>NUCLEOTIDE SEQUENCE [LARGE SCALE GENOMIC DNA]</scope>
    <source>
        <strain evidence="1 2">YIM65754</strain>
    </source>
</reference>
<gene>
    <name evidence="1" type="ORF">Q7514_08630</name>
</gene>
<keyword evidence="2" id="KW-1185">Reference proteome</keyword>
<proteinExistence type="predicted"/>
<organism evidence="1 2">
    <name type="scientific">Rhodococcus artemisiae</name>
    <dbReference type="NCBI Taxonomy" id="714159"/>
    <lineage>
        <taxon>Bacteria</taxon>
        <taxon>Bacillati</taxon>
        <taxon>Actinomycetota</taxon>
        <taxon>Actinomycetes</taxon>
        <taxon>Mycobacteriales</taxon>
        <taxon>Nocardiaceae</taxon>
        <taxon>Rhodococcus</taxon>
    </lineage>
</organism>
<dbReference type="InterPro" id="IPR022291">
    <property type="entry name" value="Bacteriocin_synth_cyclodeHase"/>
</dbReference>
<name>A0ABU7L8D2_9NOCA</name>
<dbReference type="Gene3D" id="3.40.50.720">
    <property type="entry name" value="NAD(P)-binding Rossmann-like Domain"/>
    <property type="match status" value="1"/>
</dbReference>
<dbReference type="RefSeq" id="WP_330132838.1">
    <property type="nucleotide sequence ID" value="NZ_JAUTXY010000003.1"/>
</dbReference>
<evidence type="ECO:0000313" key="2">
    <source>
        <dbReference type="Proteomes" id="UP001336020"/>
    </source>
</evidence>
<sequence>MTSSVRTEASVDTDAHAGLSCDPALLVLRRTDGRVQLGWGPDTGRVIVPPEGLDEFDVRTVLQLLDGRHTDDELVETAVERGADPAGVRLLLDDLVATGIVRAPARPRPRVAPGPAQRIRIYGDGPLADALCTQLSLRDTKWFRAGRYTGDERLQEDLACVVLADIQVPDPLVVRDLMRHRVPHLTVRTRDGRGIVGPFVVPGRTSCLRCADLTRTDLDPSWPVLAAQLWDRPAHAERAAVLATAAIALGELDAILAGSVSPAVADHTVEIDLSSYRLSRRRWFRHPDCECAR</sequence>